<feature type="transmembrane region" description="Helical" evidence="3">
    <location>
        <begin position="587"/>
        <end position="607"/>
    </location>
</feature>
<organism evidence="4 5">
    <name type="scientific">Staphylococcus shinii</name>
    <dbReference type="NCBI Taxonomy" id="2912228"/>
    <lineage>
        <taxon>Bacteria</taxon>
        <taxon>Bacillati</taxon>
        <taxon>Bacillota</taxon>
        <taxon>Bacilli</taxon>
        <taxon>Bacillales</taxon>
        <taxon>Staphylococcaceae</taxon>
        <taxon>Staphylococcus</taxon>
    </lineage>
</organism>
<proteinExistence type="predicted"/>
<dbReference type="AlphaFoldDB" id="A0A418IEN6"/>
<feature type="region of interest" description="Disordered" evidence="2">
    <location>
        <begin position="321"/>
        <end position="341"/>
    </location>
</feature>
<dbReference type="Proteomes" id="UP000286317">
    <property type="component" value="Unassembled WGS sequence"/>
</dbReference>
<feature type="compositionally biased region" description="Polar residues" evidence="2">
    <location>
        <begin position="625"/>
        <end position="639"/>
    </location>
</feature>
<reference evidence="4 5" key="1">
    <citation type="journal article" date="2016" name="Front. Microbiol.">
        <title>Comprehensive Phylogenetic Analysis of Bovine Non-aureus Staphylococci Species Based on Whole-Genome Sequencing.</title>
        <authorList>
            <person name="Naushad S."/>
            <person name="Barkema H.W."/>
            <person name="Luby C."/>
            <person name="Condas L.A."/>
            <person name="Nobrega D.B."/>
            <person name="Carson D.A."/>
            <person name="De Buck J."/>
        </authorList>
    </citation>
    <scope>NUCLEOTIDE SEQUENCE [LARGE SCALE GENOMIC DNA]</scope>
    <source>
        <strain evidence="4 5">SNUC 4554</strain>
    </source>
</reference>
<evidence type="ECO:0000256" key="2">
    <source>
        <dbReference type="SAM" id="MobiDB-lite"/>
    </source>
</evidence>
<keyword evidence="3" id="KW-0472">Membrane</keyword>
<evidence type="ECO:0000313" key="5">
    <source>
        <dbReference type="Proteomes" id="UP000286317"/>
    </source>
</evidence>
<dbReference type="OrthoDB" id="2409389at2"/>
<dbReference type="RefSeq" id="WP_119584480.1">
    <property type="nucleotide sequence ID" value="NZ_JBCLTY010000010.1"/>
</dbReference>
<feature type="compositionally biased region" description="Basic and acidic residues" evidence="2">
    <location>
        <begin position="615"/>
        <end position="624"/>
    </location>
</feature>
<evidence type="ECO:0000313" key="4">
    <source>
        <dbReference type="EMBL" id="RIN00096.1"/>
    </source>
</evidence>
<keyword evidence="5" id="KW-1185">Reference proteome</keyword>
<protein>
    <submittedName>
        <fullName evidence="4">Uncharacterized protein</fullName>
    </submittedName>
</protein>
<sequence>MSNNVLDISSLEIDHVLAGETEIYIVPIVAPVLRKGDSKGNAVDSFKQILGSSKIVQSFDVTIDHNDENEPFKIFEDREYCITDLTSLHNIKEVKHPDCNFGLRLYIPHENKSKLKVINNDILKDINIANFDVSDLSKGLKFETLHPLKDAIIEQIQNKNGAKKKLFNENKKKQVISINKNEDSSDIQFLKSNLYNTLDSLIDKVYLDDENLVFRSIVDDKGYNEEILPTYRKLEQLTEDDFNKAKNDKLAVLEKKREDIINSIFNQLVNDLWSKSIEADKMRNYKSNDSQYHKTYTQIESKLQEDLGVIPKKVEEQTKKLEKDFETSKNERSEKARRDMEEKIEREERPILTNRIREYEKTLSDKAKNAYNNQIKVLDANVKNDYDLHITKIVDDIVQNHQETIATKKSELQDVMEKDVETLVQKRSEDVDKLRGEISKLEQDLIHNEATFNERLDLAVNQKVTDYELKDSQMTDEINWLRVELEKSKRESADKDESIRSKEMELQNNRSHLDRLNQQLEQSNQTSLSISARAMEIKQQALSFSNNDSNQANFNKVAGPENIDVGNLLDDDAEKAKRYERRKKPTFFTWLSGLFLCAVLGSGTLFGSHVANSQEKQDNNKETQTKVQNSQKTELSQNK</sequence>
<feature type="coiled-coil region" evidence="1">
    <location>
        <begin position="499"/>
        <end position="526"/>
    </location>
</feature>
<name>A0A418IEN6_9STAP</name>
<feature type="region of interest" description="Disordered" evidence="2">
    <location>
        <begin position="613"/>
        <end position="639"/>
    </location>
</feature>
<feature type="coiled-coil region" evidence="1">
    <location>
        <begin position="398"/>
        <end position="451"/>
    </location>
</feature>
<keyword evidence="3" id="KW-0812">Transmembrane</keyword>
<keyword evidence="3" id="KW-1133">Transmembrane helix</keyword>
<comment type="caution">
    <text evidence="4">The sequence shown here is derived from an EMBL/GenBank/DDBJ whole genome shotgun (WGS) entry which is preliminary data.</text>
</comment>
<evidence type="ECO:0000256" key="1">
    <source>
        <dbReference type="SAM" id="Coils"/>
    </source>
</evidence>
<evidence type="ECO:0000256" key="3">
    <source>
        <dbReference type="SAM" id="Phobius"/>
    </source>
</evidence>
<keyword evidence="1" id="KW-0175">Coiled coil</keyword>
<gene>
    <name evidence="4" type="ORF">BU112_09035</name>
</gene>
<accession>A0A418IEN6</accession>
<dbReference type="EMBL" id="QXUF01000060">
    <property type="protein sequence ID" value="RIN00096.1"/>
    <property type="molecule type" value="Genomic_DNA"/>
</dbReference>